<evidence type="ECO:0000313" key="3">
    <source>
        <dbReference type="Proteomes" id="UP000608890"/>
    </source>
</evidence>
<proteinExistence type="predicted"/>
<protein>
    <recommendedName>
        <fullName evidence="1">HTH marR-type domain-containing protein</fullName>
    </recommendedName>
</protein>
<name>A0A917WVI4_9ACTN</name>
<dbReference type="Proteomes" id="UP000608890">
    <property type="component" value="Unassembled WGS sequence"/>
</dbReference>
<dbReference type="EMBL" id="BMNB01000006">
    <property type="protein sequence ID" value="GGM33786.1"/>
    <property type="molecule type" value="Genomic_DNA"/>
</dbReference>
<evidence type="ECO:0000259" key="1">
    <source>
        <dbReference type="Pfam" id="PF12802"/>
    </source>
</evidence>
<accession>A0A917WVI4</accession>
<dbReference type="InterPro" id="IPR000835">
    <property type="entry name" value="HTH_MarR-typ"/>
</dbReference>
<keyword evidence="3" id="KW-1185">Reference proteome</keyword>
<organism evidence="2 3">
    <name type="scientific">Micromonospora sonchi</name>
    <dbReference type="NCBI Taxonomy" id="1763543"/>
    <lineage>
        <taxon>Bacteria</taxon>
        <taxon>Bacillati</taxon>
        <taxon>Actinomycetota</taxon>
        <taxon>Actinomycetes</taxon>
        <taxon>Micromonosporales</taxon>
        <taxon>Micromonosporaceae</taxon>
        <taxon>Micromonospora</taxon>
    </lineage>
</organism>
<dbReference type="Pfam" id="PF12802">
    <property type="entry name" value="MarR_2"/>
    <property type="match status" value="1"/>
</dbReference>
<comment type="caution">
    <text evidence="2">The sequence shown here is derived from an EMBL/GenBank/DDBJ whole genome shotgun (WGS) entry which is preliminary data.</text>
</comment>
<dbReference type="InterPro" id="IPR036390">
    <property type="entry name" value="WH_DNA-bd_sf"/>
</dbReference>
<dbReference type="AlphaFoldDB" id="A0A917WVI4"/>
<feature type="domain" description="HTH marR-type" evidence="1">
    <location>
        <begin position="50"/>
        <end position="97"/>
    </location>
</feature>
<evidence type="ECO:0000313" key="2">
    <source>
        <dbReference type="EMBL" id="GGM33786.1"/>
    </source>
</evidence>
<dbReference type="Gene3D" id="1.10.10.10">
    <property type="entry name" value="Winged helix-like DNA-binding domain superfamily/Winged helix DNA-binding domain"/>
    <property type="match status" value="1"/>
</dbReference>
<reference evidence="2" key="2">
    <citation type="submission" date="2020-09" db="EMBL/GenBank/DDBJ databases">
        <authorList>
            <person name="Sun Q."/>
            <person name="Zhou Y."/>
        </authorList>
    </citation>
    <scope>NUCLEOTIDE SEQUENCE</scope>
    <source>
        <strain evidence="2">CGMCC 4.7312</strain>
    </source>
</reference>
<gene>
    <name evidence="2" type="ORF">GCM10011608_17840</name>
</gene>
<dbReference type="InterPro" id="IPR036388">
    <property type="entry name" value="WH-like_DNA-bd_sf"/>
</dbReference>
<dbReference type="GO" id="GO:0003700">
    <property type="term" value="F:DNA-binding transcription factor activity"/>
    <property type="evidence" value="ECO:0007669"/>
    <property type="project" value="InterPro"/>
</dbReference>
<sequence length="138" mass="15352">MHFRYSATLAKGGRKRQPHLMTRGAGHTMVNMATADQRESTRNWTFLTNHGHVLLAIARNPTARLRDVAAEVGVTERAAQAIVADLEAGGYLRRTRVGRRNEYTLNPAGRFRHPAEADRQVGHLLALFTEEPLADLAD</sequence>
<reference evidence="2" key="1">
    <citation type="journal article" date="2014" name="Int. J. Syst. Evol. Microbiol.">
        <title>Complete genome sequence of Corynebacterium casei LMG S-19264T (=DSM 44701T), isolated from a smear-ripened cheese.</title>
        <authorList>
            <consortium name="US DOE Joint Genome Institute (JGI-PGF)"/>
            <person name="Walter F."/>
            <person name="Albersmeier A."/>
            <person name="Kalinowski J."/>
            <person name="Ruckert C."/>
        </authorList>
    </citation>
    <scope>NUCLEOTIDE SEQUENCE</scope>
    <source>
        <strain evidence="2">CGMCC 4.7312</strain>
    </source>
</reference>
<dbReference type="SUPFAM" id="SSF46785">
    <property type="entry name" value="Winged helix' DNA-binding domain"/>
    <property type="match status" value="1"/>
</dbReference>